<dbReference type="Proteomes" id="UP000601435">
    <property type="component" value="Unassembled WGS sequence"/>
</dbReference>
<accession>A0A812NPF3</accession>
<dbReference type="EMBL" id="CAJNJA010013187">
    <property type="protein sequence ID" value="CAE7315092.1"/>
    <property type="molecule type" value="Genomic_DNA"/>
</dbReference>
<dbReference type="OrthoDB" id="413457at2759"/>
<evidence type="ECO:0000256" key="1">
    <source>
        <dbReference type="SAM" id="Phobius"/>
    </source>
</evidence>
<organism evidence="2 3">
    <name type="scientific">Symbiodinium necroappetens</name>
    <dbReference type="NCBI Taxonomy" id="1628268"/>
    <lineage>
        <taxon>Eukaryota</taxon>
        <taxon>Sar</taxon>
        <taxon>Alveolata</taxon>
        <taxon>Dinophyceae</taxon>
        <taxon>Suessiales</taxon>
        <taxon>Symbiodiniaceae</taxon>
        <taxon>Symbiodinium</taxon>
    </lineage>
</organism>
<keyword evidence="1" id="KW-0472">Membrane</keyword>
<comment type="caution">
    <text evidence="2">The sequence shown here is derived from an EMBL/GenBank/DDBJ whole genome shotgun (WGS) entry which is preliminary data.</text>
</comment>
<gene>
    <name evidence="2" type="ORF">SNEC2469_LOCUS7848</name>
</gene>
<keyword evidence="3" id="KW-1185">Reference proteome</keyword>
<reference evidence="2" key="1">
    <citation type="submission" date="2021-02" db="EMBL/GenBank/DDBJ databases">
        <authorList>
            <person name="Dougan E. K."/>
            <person name="Rhodes N."/>
            <person name="Thang M."/>
            <person name="Chan C."/>
        </authorList>
    </citation>
    <scope>NUCLEOTIDE SEQUENCE</scope>
</reference>
<keyword evidence="1" id="KW-1133">Transmembrane helix</keyword>
<sequence length="259" mass="29425">MTTLSFSEKYSFFELFSGEGAVTQAWHDSGYTTASFDKLYGAPMDFISSSGYSIAMWVVLNEIPDACNLIGPDCSSWGVPARASSMRSFINAHGRMASSWVNSNNCLVSRLVLLLLLMLSKNATWVVEQPLQTILTKHHRFEWLTNRVSKVFRQSMWMMLHGGPTPKPTLLLSPMCTISQLDLGPLRKAERQAKTRFQTVRRHLDKNKQKRFSGNRKELKKSGNPGLLQGLGIMVPVCWWFIYMCCVLVGFRLRVCFRV</sequence>
<proteinExistence type="predicted"/>
<evidence type="ECO:0000313" key="3">
    <source>
        <dbReference type="Proteomes" id="UP000601435"/>
    </source>
</evidence>
<dbReference type="AlphaFoldDB" id="A0A812NPF3"/>
<protein>
    <submittedName>
        <fullName evidence="2">Uncharacterized protein</fullName>
    </submittedName>
</protein>
<keyword evidence="1" id="KW-0812">Transmembrane</keyword>
<evidence type="ECO:0000313" key="2">
    <source>
        <dbReference type="EMBL" id="CAE7315092.1"/>
    </source>
</evidence>
<feature type="transmembrane region" description="Helical" evidence="1">
    <location>
        <begin position="227"/>
        <end position="251"/>
    </location>
</feature>
<name>A0A812NPF3_9DINO</name>